<sequence>MMHRNRHRRRTVSQIIRLIRRGGRAIAKALIYLAVEFTVYIAIGGGAIALFWLGLPSYVALGLSIGLVILSFTVSFLAYRQHRRITRRSVKTDASPMIKGDVQLADWIAQTLATKAPQEWEEYQDWLHDILLDRRQRLDQGDPYWRVTALTYWRLTGLCITVSLIKLRRLAIAARRMR</sequence>
<keyword evidence="1" id="KW-1133">Transmembrane helix</keyword>
<dbReference type="STRING" id="118168.MC7420_4746"/>
<accession>B4VNP8</accession>
<organism evidence="2 3">
    <name type="scientific">Coleofasciculus chthonoplastes PCC 7420</name>
    <dbReference type="NCBI Taxonomy" id="118168"/>
    <lineage>
        <taxon>Bacteria</taxon>
        <taxon>Bacillati</taxon>
        <taxon>Cyanobacteriota</taxon>
        <taxon>Cyanophyceae</taxon>
        <taxon>Coleofasciculales</taxon>
        <taxon>Coleofasciculaceae</taxon>
        <taxon>Coleofasciculus</taxon>
    </lineage>
</organism>
<evidence type="ECO:0000256" key="1">
    <source>
        <dbReference type="SAM" id="Phobius"/>
    </source>
</evidence>
<keyword evidence="1" id="KW-0812">Transmembrane</keyword>
<name>B4VNP8_9CYAN</name>
<dbReference type="AlphaFoldDB" id="B4VNP8"/>
<feature type="transmembrane region" description="Helical" evidence="1">
    <location>
        <begin position="58"/>
        <end position="79"/>
    </location>
</feature>
<gene>
    <name evidence="2" type="ORF">MC7420_4746</name>
</gene>
<dbReference type="RefSeq" id="WP_006100219.1">
    <property type="nucleotide sequence ID" value="NZ_DS989846.1"/>
</dbReference>
<dbReference type="OrthoDB" id="583798at2"/>
<evidence type="ECO:0000313" key="2">
    <source>
        <dbReference type="EMBL" id="EDX76490.1"/>
    </source>
</evidence>
<keyword evidence="3" id="KW-1185">Reference proteome</keyword>
<feature type="transmembrane region" description="Helical" evidence="1">
    <location>
        <begin position="29"/>
        <end position="52"/>
    </location>
</feature>
<dbReference type="Proteomes" id="UP000003835">
    <property type="component" value="Unassembled WGS sequence"/>
</dbReference>
<proteinExistence type="predicted"/>
<dbReference type="EMBL" id="DS989846">
    <property type="protein sequence ID" value="EDX76490.1"/>
    <property type="molecule type" value="Genomic_DNA"/>
</dbReference>
<keyword evidence="1" id="KW-0472">Membrane</keyword>
<dbReference type="eggNOG" id="ENOG50331W8">
    <property type="taxonomic scope" value="Bacteria"/>
</dbReference>
<dbReference type="HOGENOM" id="CLU_1508144_0_0_3"/>
<protein>
    <submittedName>
        <fullName evidence="2">Uncharacterized protein</fullName>
    </submittedName>
</protein>
<reference evidence="2 3" key="1">
    <citation type="submission" date="2008-07" db="EMBL/GenBank/DDBJ databases">
        <authorList>
            <person name="Tandeau de Marsac N."/>
            <person name="Ferriera S."/>
            <person name="Johnson J."/>
            <person name="Kravitz S."/>
            <person name="Beeson K."/>
            <person name="Sutton G."/>
            <person name="Rogers Y.-H."/>
            <person name="Friedman R."/>
            <person name="Frazier M."/>
            <person name="Venter J.C."/>
        </authorList>
    </citation>
    <scope>NUCLEOTIDE SEQUENCE [LARGE SCALE GENOMIC DNA]</scope>
    <source>
        <strain evidence="2 3">PCC 7420</strain>
    </source>
</reference>
<evidence type="ECO:0000313" key="3">
    <source>
        <dbReference type="Proteomes" id="UP000003835"/>
    </source>
</evidence>